<feature type="transmembrane region" description="Helical" evidence="3">
    <location>
        <begin position="337"/>
        <end position="354"/>
    </location>
</feature>
<keyword evidence="1 6" id="KW-0808">Transferase</keyword>
<evidence type="ECO:0000256" key="2">
    <source>
        <dbReference type="ARBA" id="ARBA00023315"/>
    </source>
</evidence>
<dbReference type="PANTHER" id="PTHR34069:SF2">
    <property type="entry name" value="BETA-KETOACYL-[ACYL-CARRIER-PROTEIN] SYNTHASE III"/>
    <property type="match status" value="1"/>
</dbReference>
<dbReference type="SUPFAM" id="SSF53901">
    <property type="entry name" value="Thiolase-like"/>
    <property type="match status" value="1"/>
</dbReference>
<keyword evidence="2 6" id="KW-0012">Acyltransferase</keyword>
<evidence type="ECO:0000259" key="5">
    <source>
        <dbReference type="Pfam" id="PF08545"/>
    </source>
</evidence>
<evidence type="ECO:0000259" key="4">
    <source>
        <dbReference type="Pfam" id="PF08541"/>
    </source>
</evidence>
<evidence type="ECO:0000256" key="3">
    <source>
        <dbReference type="SAM" id="Phobius"/>
    </source>
</evidence>
<dbReference type="GO" id="GO:0004315">
    <property type="term" value="F:3-oxoacyl-[acyl-carrier-protein] synthase activity"/>
    <property type="evidence" value="ECO:0007669"/>
    <property type="project" value="InterPro"/>
</dbReference>
<feature type="domain" description="Beta-ketoacyl-[acyl-carrier-protein] synthase III C-terminal" evidence="4">
    <location>
        <begin position="266"/>
        <end position="353"/>
    </location>
</feature>
<name>A0A6J4TR42_9SPHN</name>
<dbReference type="CDD" id="cd00830">
    <property type="entry name" value="KAS_III"/>
    <property type="match status" value="1"/>
</dbReference>
<dbReference type="InterPro" id="IPR013747">
    <property type="entry name" value="ACP_syn_III_C"/>
</dbReference>
<reference evidence="6" key="1">
    <citation type="submission" date="2020-02" db="EMBL/GenBank/DDBJ databases">
        <authorList>
            <person name="Meier V. D."/>
        </authorList>
    </citation>
    <scope>NUCLEOTIDE SEQUENCE</scope>
    <source>
        <strain evidence="6">AVDCRST_MAG91</strain>
    </source>
</reference>
<proteinExistence type="predicted"/>
<dbReference type="Pfam" id="PF08545">
    <property type="entry name" value="ACP_syn_III"/>
    <property type="match status" value="1"/>
</dbReference>
<dbReference type="GO" id="GO:0006633">
    <property type="term" value="P:fatty acid biosynthetic process"/>
    <property type="evidence" value="ECO:0007669"/>
    <property type="project" value="InterPro"/>
</dbReference>
<dbReference type="GO" id="GO:0044550">
    <property type="term" value="P:secondary metabolite biosynthetic process"/>
    <property type="evidence" value="ECO:0007669"/>
    <property type="project" value="TreeGrafter"/>
</dbReference>
<evidence type="ECO:0000313" key="6">
    <source>
        <dbReference type="EMBL" id="CAA9529283.1"/>
    </source>
</evidence>
<dbReference type="Pfam" id="PF08541">
    <property type="entry name" value="ACP_syn_III_C"/>
    <property type="match status" value="1"/>
</dbReference>
<dbReference type="EMBL" id="CADCVX010000497">
    <property type="protein sequence ID" value="CAA9529283.1"/>
    <property type="molecule type" value="Genomic_DNA"/>
</dbReference>
<dbReference type="PANTHER" id="PTHR34069">
    <property type="entry name" value="3-OXOACYL-[ACYL-CARRIER-PROTEIN] SYNTHASE 3"/>
    <property type="match status" value="1"/>
</dbReference>
<dbReference type="EC" id="2.3.1.180" evidence="6"/>
<sequence length="355" mass="37428">MLMTSPSEAKARGTRSVTAKIGGIATHVPSTVLSNDELAAHFPEWPASKILEKTGIAERRIAAPDETAADLAFEAAQRLFAAGVCAPADIDFLILCTQAPDYILPTTACVLQHRLGLSTDAGALDVNLGCSGFVYCLSLASGLIAAGAATNVLLLTADTYSKYIHPNDKSVRTLFGDGACATLISAVDDETSTSRIGPFIFGTDGRGAKDLIVEAGAFRMPRSPASAEEGDDLFGNTRSPENLYMNGANVMSFTLREVPRTFTRMLAATGLAATDYDHVVLHQANRFMLNALQKKLGLPDAQVPRAFADVGNTVSSTIPYVLADLQKRGQMAPGARIMLIGFGVGLSWAAATLVC</sequence>
<feature type="transmembrane region" description="Helical" evidence="3">
    <location>
        <begin position="132"/>
        <end position="155"/>
    </location>
</feature>
<keyword evidence="3" id="KW-0812">Transmembrane</keyword>
<accession>A0A6J4TR42</accession>
<dbReference type="Gene3D" id="3.40.47.10">
    <property type="match status" value="1"/>
</dbReference>
<feature type="domain" description="Beta-ketoacyl-[acyl-carrier-protein] synthase III N-terminal" evidence="5">
    <location>
        <begin position="124"/>
        <end position="205"/>
    </location>
</feature>
<keyword evidence="3" id="KW-0472">Membrane</keyword>
<keyword evidence="3" id="KW-1133">Transmembrane helix</keyword>
<dbReference type="NCBIfam" id="NF006829">
    <property type="entry name" value="PRK09352.1"/>
    <property type="match status" value="1"/>
</dbReference>
<gene>
    <name evidence="6" type="ORF">AVDCRST_MAG91-2822</name>
</gene>
<evidence type="ECO:0000256" key="1">
    <source>
        <dbReference type="ARBA" id="ARBA00022679"/>
    </source>
</evidence>
<dbReference type="InterPro" id="IPR016039">
    <property type="entry name" value="Thiolase-like"/>
</dbReference>
<dbReference type="AlphaFoldDB" id="A0A6J4TR42"/>
<protein>
    <submittedName>
        <fullName evidence="6">3-oxoacyl-[acyl-carrier-protein] synthase, KASIII</fullName>
        <ecNumber evidence="6">2.3.1.180</ecNumber>
    </submittedName>
</protein>
<dbReference type="GO" id="GO:0033818">
    <property type="term" value="F:beta-ketoacyl-acyl-carrier-protein synthase III activity"/>
    <property type="evidence" value="ECO:0007669"/>
    <property type="project" value="UniProtKB-EC"/>
</dbReference>
<dbReference type="InterPro" id="IPR013751">
    <property type="entry name" value="ACP_syn_III_N"/>
</dbReference>
<organism evidence="6">
    <name type="scientific">uncultured Sphingomonadaceae bacterium</name>
    <dbReference type="NCBI Taxonomy" id="169976"/>
    <lineage>
        <taxon>Bacteria</taxon>
        <taxon>Pseudomonadati</taxon>
        <taxon>Pseudomonadota</taxon>
        <taxon>Alphaproteobacteria</taxon>
        <taxon>Sphingomonadales</taxon>
        <taxon>Sphingomonadaceae</taxon>
        <taxon>environmental samples</taxon>
    </lineage>
</organism>